<feature type="transmembrane region" description="Helical" evidence="3">
    <location>
        <begin position="84"/>
        <end position="109"/>
    </location>
</feature>
<feature type="transmembrane region" description="Helical" evidence="3">
    <location>
        <begin position="59"/>
        <end position="77"/>
    </location>
</feature>
<dbReference type="Pfam" id="PF13473">
    <property type="entry name" value="Cupredoxin_1"/>
    <property type="match status" value="1"/>
</dbReference>
<feature type="domain" description="EfeO-type cupredoxin-like" evidence="4">
    <location>
        <begin position="181"/>
        <end position="263"/>
    </location>
</feature>
<feature type="transmembrane region" description="Helical" evidence="3">
    <location>
        <begin position="31"/>
        <end position="53"/>
    </location>
</feature>
<dbReference type="Proteomes" id="UP001139179">
    <property type="component" value="Unassembled WGS sequence"/>
</dbReference>
<dbReference type="PANTHER" id="PTHR38439:SF3">
    <property type="entry name" value="COPPER-RESISTANT CUPROPROTEIN COPI"/>
    <property type="match status" value="1"/>
</dbReference>
<evidence type="ECO:0000313" key="5">
    <source>
        <dbReference type="EMBL" id="MCM3715443.1"/>
    </source>
</evidence>
<evidence type="ECO:0000313" key="6">
    <source>
        <dbReference type="Proteomes" id="UP001139179"/>
    </source>
</evidence>
<protein>
    <submittedName>
        <fullName evidence="5">Cupredoxin domain-containing protein</fullName>
    </submittedName>
</protein>
<sequence>MQSIMLGVVFIVLLSWLILYTYLFKEKLGNMVGMVLAMTLGMVVGLSTGALLAILYPTFIFEVTIISMLIGGFIGVISGYPFSLVAILDGLMSGIMGGMMGAMLGVMITPEYQNQLLSIMSLLTVGIFFFVYLIQTSELVKAYQRNSFFFQPLPYFLVACFFIYSFHGYSFVLNNEMIDHSSHAPKNELMIHASEYDFGPEQIKIPPNEEVTLTLLNTGLEEHDFEIKGLDYHLHAKPGTSNSQRVVFEKPGIYEAICTLPGHKEAGMVATILVIDS</sequence>
<dbReference type="AlphaFoldDB" id="A0A9X2DS32"/>
<dbReference type="GO" id="GO:0046872">
    <property type="term" value="F:metal ion binding"/>
    <property type="evidence" value="ECO:0007669"/>
    <property type="project" value="UniProtKB-KW"/>
</dbReference>
<dbReference type="PANTHER" id="PTHR38439">
    <property type="entry name" value="AURACYANIN-B"/>
    <property type="match status" value="1"/>
</dbReference>
<gene>
    <name evidence="5" type="ORF">M3202_15335</name>
</gene>
<comment type="caution">
    <text evidence="5">The sequence shown here is derived from an EMBL/GenBank/DDBJ whole genome shotgun (WGS) entry which is preliminary data.</text>
</comment>
<keyword evidence="3" id="KW-1133">Transmembrane helix</keyword>
<dbReference type="RefSeq" id="WP_251195739.1">
    <property type="nucleotide sequence ID" value="NZ_JAMBOL010000015.1"/>
</dbReference>
<accession>A0A9X2DS32</accession>
<organism evidence="5 6">
    <name type="scientific">Halalkalibacter oceani</name>
    <dbReference type="NCBI Taxonomy" id="1653776"/>
    <lineage>
        <taxon>Bacteria</taxon>
        <taxon>Bacillati</taxon>
        <taxon>Bacillota</taxon>
        <taxon>Bacilli</taxon>
        <taxon>Bacillales</taxon>
        <taxon>Bacillaceae</taxon>
        <taxon>Halalkalibacter</taxon>
    </lineage>
</organism>
<keyword evidence="6" id="KW-1185">Reference proteome</keyword>
<feature type="transmembrane region" description="Helical" evidence="3">
    <location>
        <begin position="115"/>
        <end position="134"/>
    </location>
</feature>
<name>A0A9X2DS32_9BACI</name>
<evidence type="ECO:0000259" key="4">
    <source>
        <dbReference type="Pfam" id="PF13473"/>
    </source>
</evidence>
<dbReference type="InterPro" id="IPR028096">
    <property type="entry name" value="EfeO_Cupredoxin"/>
</dbReference>
<dbReference type="InterPro" id="IPR008972">
    <property type="entry name" value="Cupredoxin"/>
</dbReference>
<reference evidence="5" key="1">
    <citation type="submission" date="2022-05" db="EMBL/GenBank/DDBJ databases">
        <title>Comparative Genomics of Spacecraft Associated Microbes.</title>
        <authorList>
            <person name="Tran M.T."/>
            <person name="Wright A."/>
            <person name="Seuylemezian A."/>
            <person name="Eisen J."/>
            <person name="Coil D."/>
        </authorList>
    </citation>
    <scope>NUCLEOTIDE SEQUENCE</scope>
    <source>
        <strain evidence="5">214.1.1</strain>
    </source>
</reference>
<dbReference type="SUPFAM" id="SSF49503">
    <property type="entry name" value="Cupredoxins"/>
    <property type="match status" value="1"/>
</dbReference>
<keyword evidence="1" id="KW-0479">Metal-binding</keyword>
<keyword evidence="2" id="KW-0186">Copper</keyword>
<feature type="transmembrane region" description="Helical" evidence="3">
    <location>
        <begin position="6"/>
        <end position="24"/>
    </location>
</feature>
<keyword evidence="3" id="KW-0812">Transmembrane</keyword>
<evidence type="ECO:0000256" key="3">
    <source>
        <dbReference type="SAM" id="Phobius"/>
    </source>
</evidence>
<evidence type="ECO:0000256" key="1">
    <source>
        <dbReference type="ARBA" id="ARBA00022723"/>
    </source>
</evidence>
<evidence type="ECO:0000256" key="2">
    <source>
        <dbReference type="ARBA" id="ARBA00023008"/>
    </source>
</evidence>
<dbReference type="Gene3D" id="2.60.40.420">
    <property type="entry name" value="Cupredoxins - blue copper proteins"/>
    <property type="match status" value="1"/>
</dbReference>
<dbReference type="InterPro" id="IPR050845">
    <property type="entry name" value="Cu-binding_ET"/>
</dbReference>
<proteinExistence type="predicted"/>
<feature type="transmembrane region" description="Helical" evidence="3">
    <location>
        <begin position="155"/>
        <end position="173"/>
    </location>
</feature>
<keyword evidence="3" id="KW-0472">Membrane</keyword>
<dbReference type="EMBL" id="JAMBOL010000015">
    <property type="protein sequence ID" value="MCM3715443.1"/>
    <property type="molecule type" value="Genomic_DNA"/>
</dbReference>